<evidence type="ECO:0008006" key="4">
    <source>
        <dbReference type="Google" id="ProtNLM"/>
    </source>
</evidence>
<dbReference type="AlphaFoldDB" id="A0A0L8JJF5"/>
<dbReference type="InterPro" id="IPR049975">
    <property type="entry name" value="SAV_915-like_dom"/>
</dbReference>
<dbReference type="NCBIfam" id="NF042914">
    <property type="entry name" value="SAV915_dom"/>
    <property type="match status" value="1"/>
</dbReference>
<organism evidence="2 3">
    <name type="scientific">Streptomyces viridochromogenes</name>
    <dbReference type="NCBI Taxonomy" id="1938"/>
    <lineage>
        <taxon>Bacteria</taxon>
        <taxon>Bacillati</taxon>
        <taxon>Actinomycetota</taxon>
        <taxon>Actinomycetes</taxon>
        <taxon>Kitasatosporales</taxon>
        <taxon>Streptomycetaceae</taxon>
        <taxon>Streptomyces</taxon>
    </lineage>
</organism>
<accession>A0A0L8JJF5</accession>
<dbReference type="EMBL" id="LGUP01000374">
    <property type="protein sequence ID" value="KOG13807.1"/>
    <property type="molecule type" value="Genomic_DNA"/>
</dbReference>
<dbReference type="RefSeq" id="WP_033208691.1">
    <property type="nucleotide sequence ID" value="NZ_LGUP01000374.1"/>
</dbReference>
<proteinExistence type="predicted"/>
<feature type="region of interest" description="Disordered" evidence="1">
    <location>
        <begin position="96"/>
        <end position="122"/>
    </location>
</feature>
<name>A0A0L8JJF5_STRVR</name>
<feature type="compositionally biased region" description="Low complexity" evidence="1">
    <location>
        <begin position="98"/>
        <end position="111"/>
    </location>
</feature>
<dbReference type="PATRIC" id="fig|1938.6.peg.6439"/>
<dbReference type="Proteomes" id="UP000037023">
    <property type="component" value="Unassembled WGS sequence"/>
</dbReference>
<comment type="caution">
    <text evidence="2">The sequence shown here is derived from an EMBL/GenBank/DDBJ whole genome shotgun (WGS) entry which is preliminary data.</text>
</comment>
<sequence>MCLFQFDDDPEPEEPAPAGLLYVPVRPGTHAVAVRVFHTPPGSRTTVGLTTVERPAATLGAEQSWICLPESVLRSLAEPLGVEPLTVDPTLTAPAVTGPGASAGSLRAGSAVRDVGHAARTA</sequence>
<dbReference type="OrthoDB" id="4238227at2"/>
<evidence type="ECO:0000256" key="1">
    <source>
        <dbReference type="SAM" id="MobiDB-lite"/>
    </source>
</evidence>
<reference evidence="2 3" key="1">
    <citation type="submission" date="2015-06" db="EMBL/GenBank/DDBJ databases">
        <authorList>
            <person name="Hoefler B.C."/>
            <person name="Straight P.D."/>
        </authorList>
    </citation>
    <scope>NUCLEOTIDE SEQUENCE [LARGE SCALE GENOMIC DNA]</scope>
    <source>
        <strain evidence="2 3">NRRL 3427</strain>
    </source>
</reference>
<evidence type="ECO:0000313" key="2">
    <source>
        <dbReference type="EMBL" id="KOG13807.1"/>
    </source>
</evidence>
<gene>
    <name evidence="2" type="ORF">ADK34_30040</name>
</gene>
<evidence type="ECO:0000313" key="3">
    <source>
        <dbReference type="Proteomes" id="UP000037023"/>
    </source>
</evidence>
<protein>
    <recommendedName>
        <fullName evidence="4">SseB protein N-terminal domain-containing protein</fullName>
    </recommendedName>
</protein>